<comment type="caution">
    <text evidence="1">The sequence shown here is derived from an EMBL/GenBank/DDBJ whole genome shotgun (WGS) entry which is preliminary data.</text>
</comment>
<sequence length="172" mass="18165">MWTLEGAADLLTCPPGDTASVLLNGRWGGAAFLWASVGTAFYRARERDREAGSFTHVGGIVSSEGFPANEGEASDIHSPAPRLVSCHQGQPLILRVRTTAPTSRHRNSVKFHPLTSPDLDPFHAPESLGNIAGVVADSNGRMVKRALPTIACVVCGVGPRMAASAGGYMTLW</sequence>
<reference evidence="1" key="1">
    <citation type="journal article" date="2023" name="Science">
        <title>Genome structures resolve the early diversification of teleost fishes.</title>
        <authorList>
            <person name="Parey E."/>
            <person name="Louis A."/>
            <person name="Montfort J."/>
            <person name="Bouchez O."/>
            <person name="Roques C."/>
            <person name="Iampietro C."/>
            <person name="Lluch J."/>
            <person name="Castinel A."/>
            <person name="Donnadieu C."/>
            <person name="Desvignes T."/>
            <person name="Floi Bucao C."/>
            <person name="Jouanno E."/>
            <person name="Wen M."/>
            <person name="Mejri S."/>
            <person name="Dirks R."/>
            <person name="Jansen H."/>
            <person name="Henkel C."/>
            <person name="Chen W.J."/>
            <person name="Zahm M."/>
            <person name="Cabau C."/>
            <person name="Klopp C."/>
            <person name="Thompson A.W."/>
            <person name="Robinson-Rechavi M."/>
            <person name="Braasch I."/>
            <person name="Lecointre G."/>
            <person name="Bobe J."/>
            <person name="Postlethwait J.H."/>
            <person name="Berthelot C."/>
            <person name="Roest Crollius H."/>
            <person name="Guiguen Y."/>
        </authorList>
    </citation>
    <scope>NUCLEOTIDE SEQUENCE</scope>
    <source>
        <strain evidence="1">WJC10195</strain>
    </source>
</reference>
<evidence type="ECO:0000313" key="2">
    <source>
        <dbReference type="Proteomes" id="UP001152622"/>
    </source>
</evidence>
<protein>
    <submittedName>
        <fullName evidence="1">Uncharacterized protein</fullName>
    </submittedName>
</protein>
<dbReference type="EMBL" id="JAINUF010000015">
    <property type="protein sequence ID" value="KAJ8341049.1"/>
    <property type="molecule type" value="Genomic_DNA"/>
</dbReference>
<accession>A0A9Q1ELN3</accession>
<evidence type="ECO:0000313" key="1">
    <source>
        <dbReference type="EMBL" id="KAJ8341049.1"/>
    </source>
</evidence>
<dbReference type="Proteomes" id="UP001152622">
    <property type="component" value="Chromosome 15"/>
</dbReference>
<gene>
    <name evidence="1" type="ORF">SKAU_G00333400</name>
</gene>
<name>A0A9Q1ELN3_SYNKA</name>
<organism evidence="1 2">
    <name type="scientific">Synaphobranchus kaupii</name>
    <name type="common">Kaup's arrowtooth eel</name>
    <dbReference type="NCBI Taxonomy" id="118154"/>
    <lineage>
        <taxon>Eukaryota</taxon>
        <taxon>Metazoa</taxon>
        <taxon>Chordata</taxon>
        <taxon>Craniata</taxon>
        <taxon>Vertebrata</taxon>
        <taxon>Euteleostomi</taxon>
        <taxon>Actinopterygii</taxon>
        <taxon>Neopterygii</taxon>
        <taxon>Teleostei</taxon>
        <taxon>Anguilliformes</taxon>
        <taxon>Synaphobranchidae</taxon>
        <taxon>Synaphobranchus</taxon>
    </lineage>
</organism>
<keyword evidence="2" id="KW-1185">Reference proteome</keyword>
<dbReference type="AlphaFoldDB" id="A0A9Q1ELN3"/>
<proteinExistence type="predicted"/>